<evidence type="ECO:0000256" key="5">
    <source>
        <dbReference type="ARBA" id="ARBA00022723"/>
    </source>
</evidence>
<dbReference type="GO" id="GO:0005524">
    <property type="term" value="F:ATP binding"/>
    <property type="evidence" value="ECO:0007669"/>
    <property type="project" value="UniProtKB-KW"/>
</dbReference>
<evidence type="ECO:0000256" key="4">
    <source>
        <dbReference type="ARBA" id="ARBA00022679"/>
    </source>
</evidence>
<evidence type="ECO:0000256" key="6">
    <source>
        <dbReference type="ARBA" id="ARBA00022741"/>
    </source>
</evidence>
<reference evidence="16 17" key="1">
    <citation type="submission" date="2019-08" db="EMBL/GenBank/DDBJ databases">
        <title>Deep-cultivation of Planctomycetes and their phenomic and genomic characterization uncovers novel biology.</title>
        <authorList>
            <person name="Wiegand S."/>
            <person name="Jogler M."/>
            <person name="Boedeker C."/>
            <person name="Pinto D."/>
            <person name="Vollmers J."/>
            <person name="Rivas-Marin E."/>
            <person name="Kohn T."/>
            <person name="Peeters S.H."/>
            <person name="Heuer A."/>
            <person name="Rast P."/>
            <person name="Oberbeckmann S."/>
            <person name="Bunk B."/>
            <person name="Jeske O."/>
            <person name="Meyerdierks A."/>
            <person name="Storesund J.E."/>
            <person name="Kallscheuer N."/>
            <person name="Luecker S."/>
            <person name="Lage O.M."/>
            <person name="Pohl T."/>
            <person name="Merkel B.J."/>
            <person name="Hornburger P."/>
            <person name="Mueller R.-W."/>
            <person name="Bruemmer F."/>
            <person name="Labrenz M."/>
            <person name="Spormann A.M."/>
            <person name="Op den Camp H."/>
            <person name="Overmann J."/>
            <person name="Amann R."/>
            <person name="Jetten M.S.M."/>
            <person name="Mascher T."/>
            <person name="Medema M.H."/>
            <person name="Devos D.P."/>
            <person name="Kaster A.-K."/>
            <person name="Ovreas L."/>
            <person name="Rohde M."/>
            <person name="Galperin M.Y."/>
            <person name="Jogler C."/>
        </authorList>
    </citation>
    <scope>NUCLEOTIDE SEQUENCE [LARGE SCALE GENOMIC DNA]</scope>
    <source>
        <strain evidence="16 17">OJF2</strain>
    </source>
</reference>
<comment type="catalytic activity">
    <reaction evidence="13">
        <text>pyruvate + ATP = phosphoenolpyruvate + ADP + H(+)</text>
        <dbReference type="Rhea" id="RHEA:18157"/>
        <dbReference type="ChEBI" id="CHEBI:15361"/>
        <dbReference type="ChEBI" id="CHEBI:15378"/>
        <dbReference type="ChEBI" id="CHEBI:30616"/>
        <dbReference type="ChEBI" id="CHEBI:58702"/>
        <dbReference type="ChEBI" id="CHEBI:456216"/>
        <dbReference type="EC" id="2.7.1.40"/>
    </reaction>
</comment>
<dbReference type="InterPro" id="IPR001697">
    <property type="entry name" value="Pyr_Knase"/>
</dbReference>
<dbReference type="OrthoDB" id="9812123at2"/>
<dbReference type="Pfam" id="PF02887">
    <property type="entry name" value="PK_C"/>
    <property type="match status" value="1"/>
</dbReference>
<dbReference type="Pfam" id="PF00224">
    <property type="entry name" value="PK"/>
    <property type="match status" value="1"/>
</dbReference>
<keyword evidence="11 16" id="KW-0670">Pyruvate</keyword>
<comment type="pathway">
    <text evidence="1 13">Carbohydrate degradation; glycolysis; pyruvate from D-glyceraldehyde 3-phosphate: step 5/5.</text>
</comment>
<dbReference type="AlphaFoldDB" id="A0A5B9W695"/>
<feature type="domain" description="Pyruvate kinase C-terminal" evidence="15">
    <location>
        <begin position="385"/>
        <end position="495"/>
    </location>
</feature>
<evidence type="ECO:0000256" key="2">
    <source>
        <dbReference type="ARBA" id="ARBA00008663"/>
    </source>
</evidence>
<dbReference type="NCBIfam" id="NF004491">
    <property type="entry name" value="PRK05826.1"/>
    <property type="match status" value="1"/>
</dbReference>
<evidence type="ECO:0000313" key="17">
    <source>
        <dbReference type="Proteomes" id="UP000324233"/>
    </source>
</evidence>
<dbReference type="InterPro" id="IPR015806">
    <property type="entry name" value="Pyrv_Knase_insert_dom_sf"/>
</dbReference>
<dbReference type="Gene3D" id="3.20.20.60">
    <property type="entry name" value="Phosphoenolpyruvate-binding domains"/>
    <property type="match status" value="1"/>
</dbReference>
<dbReference type="InterPro" id="IPR011037">
    <property type="entry name" value="Pyrv_Knase-like_insert_dom_sf"/>
</dbReference>
<dbReference type="SUPFAM" id="SSF51621">
    <property type="entry name" value="Phosphoenolpyruvate/pyruvate domain"/>
    <property type="match status" value="1"/>
</dbReference>
<dbReference type="InterPro" id="IPR015795">
    <property type="entry name" value="Pyrv_Knase_C"/>
</dbReference>
<dbReference type="EC" id="2.7.1.40" evidence="3 12"/>
<evidence type="ECO:0000256" key="8">
    <source>
        <dbReference type="ARBA" id="ARBA00022840"/>
    </source>
</evidence>
<dbReference type="SUPFAM" id="SSF50800">
    <property type="entry name" value="PK beta-barrel domain-like"/>
    <property type="match status" value="1"/>
</dbReference>
<dbReference type="GO" id="GO:0016301">
    <property type="term" value="F:kinase activity"/>
    <property type="evidence" value="ECO:0007669"/>
    <property type="project" value="UniProtKB-KW"/>
</dbReference>
<evidence type="ECO:0000259" key="14">
    <source>
        <dbReference type="Pfam" id="PF00224"/>
    </source>
</evidence>
<evidence type="ECO:0000256" key="1">
    <source>
        <dbReference type="ARBA" id="ARBA00004997"/>
    </source>
</evidence>
<dbReference type="InterPro" id="IPR015813">
    <property type="entry name" value="Pyrv/PenolPyrv_kinase-like_dom"/>
</dbReference>
<dbReference type="GO" id="GO:0030955">
    <property type="term" value="F:potassium ion binding"/>
    <property type="evidence" value="ECO:0007669"/>
    <property type="project" value="UniProtKB-UniRule"/>
</dbReference>
<dbReference type="SUPFAM" id="SSF52935">
    <property type="entry name" value="PK C-terminal domain-like"/>
    <property type="match status" value="1"/>
</dbReference>
<dbReference type="KEGG" id="agv:OJF2_46930"/>
<dbReference type="Proteomes" id="UP000324233">
    <property type="component" value="Chromosome"/>
</dbReference>
<dbReference type="PANTHER" id="PTHR11817">
    <property type="entry name" value="PYRUVATE KINASE"/>
    <property type="match status" value="1"/>
</dbReference>
<sequence length="500" mass="54234">MTDSFLEPLAQVRTKIVATLGPASRSPEIIRKLIDAGVDVFRLNFSHGSHDDHTESLHRIRAISDEMQRQVCILQDLCGPKIRLEDVPGGAVECDFGAEFVLAREPGGEHDPRELTCTYKQLVDDLEVGQSVLFADGTVAMDVIEKAKGRARLKVTLPGRIRSHQGINVPSAALSVEALTEKDLADLDWTATHQVGYVGLSFVRRPEDVTRLREELKKRGCRSRIVAKIEKPQAVANLEAIIDEADAVMVARGDLGVEIDVEKVPSVQKQIIDACRKARVPVITATQMLNSMETSSRPTRAEASDVFNAVLDGTDAVMLSGETAIGAYPVEAVSTMSRICREAETLIFSRNSGGVPFTCCAVREAGKAGGKDAVARVSQVLPVTDAIVDAASTVTRKLKAALLVVATHSGRTALAVSKHRNATPTLALTDDVDVARAMSLYWGVTPLHIPELFQTGQVLAWADEWCRTHDLIQSGDYLVVVRGVIPNNPNHNALLVHEVE</sequence>
<keyword evidence="5" id="KW-0479">Metal-binding</keyword>
<name>A0A5B9W695_9BACT</name>
<dbReference type="RefSeq" id="WP_148595848.1">
    <property type="nucleotide sequence ID" value="NZ_CP042997.1"/>
</dbReference>
<keyword evidence="4 13" id="KW-0808">Transferase</keyword>
<dbReference type="InterPro" id="IPR040442">
    <property type="entry name" value="Pyrv_kinase-like_dom_sf"/>
</dbReference>
<proteinExistence type="inferred from homology"/>
<feature type="domain" description="Pyruvate kinase barrel" evidence="14">
    <location>
        <begin position="13"/>
        <end position="333"/>
    </location>
</feature>
<keyword evidence="8" id="KW-0067">ATP-binding</keyword>
<dbReference type="GO" id="GO:0004743">
    <property type="term" value="F:pyruvate kinase activity"/>
    <property type="evidence" value="ECO:0007669"/>
    <property type="project" value="UniProtKB-UniRule"/>
</dbReference>
<evidence type="ECO:0000256" key="11">
    <source>
        <dbReference type="ARBA" id="ARBA00023317"/>
    </source>
</evidence>
<protein>
    <recommendedName>
        <fullName evidence="3 12">Pyruvate kinase</fullName>
        <ecNumber evidence="3 12">2.7.1.40</ecNumber>
    </recommendedName>
</protein>
<evidence type="ECO:0000256" key="7">
    <source>
        <dbReference type="ARBA" id="ARBA00022777"/>
    </source>
</evidence>
<keyword evidence="9 13" id="KW-0460">Magnesium</keyword>
<dbReference type="EMBL" id="CP042997">
    <property type="protein sequence ID" value="QEH36133.1"/>
    <property type="molecule type" value="Genomic_DNA"/>
</dbReference>
<dbReference type="GO" id="GO:0000287">
    <property type="term" value="F:magnesium ion binding"/>
    <property type="evidence" value="ECO:0007669"/>
    <property type="project" value="UniProtKB-UniRule"/>
</dbReference>
<evidence type="ECO:0000313" key="16">
    <source>
        <dbReference type="EMBL" id="QEH36133.1"/>
    </source>
</evidence>
<dbReference type="Gene3D" id="2.40.33.10">
    <property type="entry name" value="PK beta-barrel domain-like"/>
    <property type="match status" value="1"/>
</dbReference>
<evidence type="ECO:0000256" key="13">
    <source>
        <dbReference type="RuleBase" id="RU000504"/>
    </source>
</evidence>
<dbReference type="UniPathway" id="UPA00109">
    <property type="reaction ID" value="UER00188"/>
</dbReference>
<organism evidence="16 17">
    <name type="scientific">Aquisphaera giovannonii</name>
    <dbReference type="NCBI Taxonomy" id="406548"/>
    <lineage>
        <taxon>Bacteria</taxon>
        <taxon>Pseudomonadati</taxon>
        <taxon>Planctomycetota</taxon>
        <taxon>Planctomycetia</taxon>
        <taxon>Isosphaerales</taxon>
        <taxon>Isosphaeraceae</taxon>
        <taxon>Aquisphaera</taxon>
    </lineage>
</organism>
<keyword evidence="17" id="KW-1185">Reference proteome</keyword>
<evidence type="ECO:0000256" key="10">
    <source>
        <dbReference type="ARBA" id="ARBA00023152"/>
    </source>
</evidence>
<dbReference type="NCBIfam" id="TIGR01064">
    <property type="entry name" value="pyruv_kin"/>
    <property type="match status" value="1"/>
</dbReference>
<comment type="similarity">
    <text evidence="2 13">Belongs to the pyruvate kinase family.</text>
</comment>
<gene>
    <name evidence="16" type="primary">pyk</name>
    <name evidence="16" type="ORF">OJF2_46930</name>
</gene>
<evidence type="ECO:0000256" key="9">
    <source>
        <dbReference type="ARBA" id="ARBA00022842"/>
    </source>
</evidence>
<keyword evidence="7 13" id="KW-0418">Kinase</keyword>
<dbReference type="InterPro" id="IPR015793">
    <property type="entry name" value="Pyrv_Knase_brl"/>
</dbReference>
<evidence type="ECO:0000256" key="3">
    <source>
        <dbReference type="ARBA" id="ARBA00012142"/>
    </source>
</evidence>
<evidence type="ECO:0000259" key="15">
    <source>
        <dbReference type="Pfam" id="PF02887"/>
    </source>
</evidence>
<dbReference type="InterPro" id="IPR036918">
    <property type="entry name" value="Pyrv_Knase_C_sf"/>
</dbReference>
<evidence type="ECO:0000256" key="12">
    <source>
        <dbReference type="NCBIfam" id="TIGR01064"/>
    </source>
</evidence>
<dbReference type="Gene3D" id="3.40.1380.20">
    <property type="entry name" value="Pyruvate kinase, C-terminal domain"/>
    <property type="match status" value="1"/>
</dbReference>
<keyword evidence="10 13" id="KW-0324">Glycolysis</keyword>
<accession>A0A5B9W695</accession>
<dbReference type="PRINTS" id="PR01050">
    <property type="entry name" value="PYRUVTKNASE"/>
</dbReference>
<dbReference type="NCBIfam" id="NF004978">
    <property type="entry name" value="PRK06354.1"/>
    <property type="match status" value="1"/>
</dbReference>
<keyword evidence="6" id="KW-0547">Nucleotide-binding</keyword>